<organism evidence="1 2">
    <name type="scientific">Glossina pallidipes</name>
    <name type="common">Tsetse fly</name>
    <dbReference type="NCBI Taxonomy" id="7398"/>
    <lineage>
        <taxon>Eukaryota</taxon>
        <taxon>Metazoa</taxon>
        <taxon>Ecdysozoa</taxon>
        <taxon>Arthropoda</taxon>
        <taxon>Hexapoda</taxon>
        <taxon>Insecta</taxon>
        <taxon>Pterygota</taxon>
        <taxon>Neoptera</taxon>
        <taxon>Endopterygota</taxon>
        <taxon>Diptera</taxon>
        <taxon>Brachycera</taxon>
        <taxon>Muscomorpha</taxon>
        <taxon>Hippoboscoidea</taxon>
        <taxon>Glossinidae</taxon>
        <taxon>Glossina</taxon>
    </lineage>
</organism>
<dbReference type="Proteomes" id="UP000092445">
    <property type="component" value="Unassembled WGS sequence"/>
</dbReference>
<dbReference type="VEuPathDB" id="VectorBase:GPAI031978"/>
<dbReference type="AlphaFoldDB" id="A0A1B0A1W5"/>
<keyword evidence="2" id="KW-1185">Reference proteome</keyword>
<evidence type="ECO:0000313" key="1">
    <source>
        <dbReference type="EnsemblMetazoa" id="GPAI031978-PA"/>
    </source>
</evidence>
<accession>A0A1B0A1W5</accession>
<evidence type="ECO:0000313" key="2">
    <source>
        <dbReference type="Proteomes" id="UP000092445"/>
    </source>
</evidence>
<dbReference type="EnsemblMetazoa" id="GPAI031978-RA">
    <property type="protein sequence ID" value="GPAI031978-PA"/>
    <property type="gene ID" value="GPAI031978"/>
</dbReference>
<protein>
    <submittedName>
        <fullName evidence="1">Uncharacterized protein</fullName>
    </submittedName>
</protein>
<reference evidence="1" key="2">
    <citation type="submission" date="2020-05" db="UniProtKB">
        <authorList>
            <consortium name="EnsemblMetazoa"/>
        </authorList>
    </citation>
    <scope>IDENTIFICATION</scope>
    <source>
        <strain evidence="1">IAEA</strain>
    </source>
</reference>
<proteinExistence type="predicted"/>
<reference evidence="2" key="1">
    <citation type="submission" date="2014-03" db="EMBL/GenBank/DDBJ databases">
        <authorList>
            <person name="Aksoy S."/>
            <person name="Warren W."/>
            <person name="Wilson R.K."/>
        </authorList>
    </citation>
    <scope>NUCLEOTIDE SEQUENCE [LARGE SCALE GENOMIC DNA]</scope>
    <source>
        <strain evidence="2">IAEA</strain>
    </source>
</reference>
<sequence length="130" mass="14570">MNSKCKCFRVPIVAYVLNVRDDDDDDDDNDDDGGGCCLNPSIEALKIPGRNRIYENSPLRIQKGDEANAGVSHLSGPSRPLTEKRISLIYCPYVYGCDSFNLGTRLRCRFAEVPNMENKLVINFIVILIN</sequence>
<name>A0A1B0A1W5_GLOPL</name>